<evidence type="ECO:0000259" key="8">
    <source>
        <dbReference type="Pfam" id="PF02163"/>
    </source>
</evidence>
<dbReference type="PANTHER" id="PTHR13325">
    <property type="entry name" value="PROTEASE M50 MEMBRANE-BOUND TRANSCRIPTION FACTOR SITE 2 PROTEASE"/>
    <property type="match status" value="1"/>
</dbReference>
<dbReference type="Pfam" id="PF02163">
    <property type="entry name" value="Peptidase_M50"/>
    <property type="match status" value="1"/>
</dbReference>
<comment type="subcellular location">
    <subcellularLocation>
        <location evidence="1">Endomembrane system</location>
        <topology evidence="1">Multi-pass membrane protein</topology>
    </subcellularLocation>
</comment>
<accession>A0AAD7TKS7</accession>
<keyword evidence="2 7" id="KW-0812">Transmembrane</keyword>
<evidence type="ECO:0000256" key="4">
    <source>
        <dbReference type="ARBA" id="ARBA00023136"/>
    </source>
</evidence>
<dbReference type="PANTHER" id="PTHR13325:SF3">
    <property type="entry name" value="MEMBRANE-BOUND TRANSCRIPTION FACTOR SITE-2 PROTEASE"/>
    <property type="match status" value="1"/>
</dbReference>
<dbReference type="EMBL" id="JAPEVG010000369">
    <property type="protein sequence ID" value="KAJ8463825.1"/>
    <property type="molecule type" value="Genomic_DNA"/>
</dbReference>
<feature type="transmembrane region" description="Helical" evidence="7">
    <location>
        <begin position="871"/>
        <end position="891"/>
    </location>
</feature>
<dbReference type="GO" id="GO:0012505">
    <property type="term" value="C:endomembrane system"/>
    <property type="evidence" value="ECO:0007669"/>
    <property type="project" value="UniProtKB-SubCell"/>
</dbReference>
<dbReference type="GO" id="GO:0005737">
    <property type="term" value="C:cytoplasm"/>
    <property type="evidence" value="ECO:0007669"/>
    <property type="project" value="TreeGrafter"/>
</dbReference>
<feature type="region of interest" description="Disordered" evidence="6">
    <location>
        <begin position="1168"/>
        <end position="1188"/>
    </location>
</feature>
<feature type="compositionally biased region" description="Basic and acidic residues" evidence="6">
    <location>
        <begin position="1168"/>
        <end position="1178"/>
    </location>
</feature>
<dbReference type="InterPro" id="IPR008915">
    <property type="entry name" value="Peptidase_M50"/>
</dbReference>
<reference evidence="9" key="1">
    <citation type="submission" date="2022-11" db="EMBL/GenBank/DDBJ databases">
        <title>Genome Sequence of Cubamyces cubensis.</title>
        <authorList>
            <person name="Buettner E."/>
        </authorList>
    </citation>
    <scope>NUCLEOTIDE SEQUENCE</scope>
    <source>
        <strain evidence="9">MPL-01</strain>
    </source>
</reference>
<protein>
    <recommendedName>
        <fullName evidence="5">Endopeptidase S2P</fullName>
    </recommendedName>
</protein>
<dbReference type="GO" id="GO:0004222">
    <property type="term" value="F:metalloendopeptidase activity"/>
    <property type="evidence" value="ECO:0007669"/>
    <property type="project" value="InterPro"/>
</dbReference>
<keyword evidence="3 7" id="KW-1133">Transmembrane helix</keyword>
<dbReference type="GO" id="GO:0016020">
    <property type="term" value="C:membrane"/>
    <property type="evidence" value="ECO:0007669"/>
    <property type="project" value="InterPro"/>
</dbReference>
<comment type="caution">
    <text evidence="9">The sequence shown here is derived from an EMBL/GenBank/DDBJ whole genome shotgun (WGS) entry which is preliminary data.</text>
</comment>
<proteinExistence type="predicted"/>
<dbReference type="GO" id="GO:1905897">
    <property type="term" value="P:regulation of response to endoplasmic reticulum stress"/>
    <property type="evidence" value="ECO:0007669"/>
    <property type="project" value="TreeGrafter"/>
</dbReference>
<dbReference type="InterPro" id="IPR001193">
    <property type="entry name" value="MBTPS2"/>
</dbReference>
<dbReference type="Proteomes" id="UP001215151">
    <property type="component" value="Unassembled WGS sequence"/>
</dbReference>
<sequence>MTSTLNVSSVILKTYPEVSPWELDGVCFIQPLSYRPITPFPEDLYRAALVHAQKTGLNPFYIFCSNNPFVLDVPNTANSPLRPPTPLEAQSMPKVDFSETITLVDICQTAASGAVLQCFGWAEVDTKFLKTVANMIPSFADAILAHGDHNARGILLEDLPDSEILSIKNITPAVADRALRALQSIHAAFVLHGSLDRDHIVVVPSQDRVVWENFSHSTSYGRRCGDISRKDLLAELAQAWDLLYRRLYPDSIIGYDANADTIDPQSLCDASSATSMSPSLPRAGKGAVNEEAASIILTYPEINYFSWDTPLLNLTPAPRHDDRLDTPELLQAAQAAYMATKYNPFANWYGTCPVKLPMNNSILATHYMTDIENYKAPTPLPQLLSSVSVEFREHINPSGNNPLMKVRIDGRERLLKIFSSARRQGPDERTDPKLRFEAEREAYAHLGHYGGSAAGAVPRCFGWFELSSDHVYGAIDIIRRTRARGFDKGKDPVWVFPIFDDGTPAVALILEYISNAETLSMDNITLGRADLTMRSLSRVHCSYVQHGDCDFNLSNILLVREGDSDSERIVFVDFDHAFAGSSTSDRSMCRMSVHGEFTRLWGQLYNVMELGGAESMMLKLVAVALHVCATYLHLQPSSKHGARYESQTNSSLMIYTAMSPAVNNTRLDGLEKIGFWLTLFWAALYGFRHYRRRTQRKSSLPSLASSTRSTSTDLFRSPTTKITLENFHLRYQSTAWNALHQSSTARLAKRTEWRVVLQSVYDMGSLLGVLGMLGSVVLLFWTTIQLCSSLYSRPSHFEGASRSQVFSKRDTLIEEAIIESAGAGQTSPALQLIIPGLTTPLHHLPLLLVALLTTQVIHECGHAVAAALDSVPLTLAGLGFTVVLPSAFVAFPSDETEALPLRARVRLISAGAFHNLMFWLALGLANWLGTSHFVWATLGYYDVSSYGRVVVGVDQESPLYGHLPPGAVIYRVGDVLLASQDGAQAQWEAIMSTESAQPTSSLGWCADEAWFLVPGTSTLERCVDPLRFLQPVNDENARRCEAATECGHAQVCIRPRGDQELVSLTMHMPTWLRASEADTERTIVWQGDKSEILEEVDVGDWQPRYEWLPMGLPFVWDTLYSYLKMLTLSLYFFNLLPLPFLDGGQLFDTLIDKWDARSQQATENLPMRHLEEGEDSRLPTDTQVQRRGRSQRALRRKIVHMVVCALLVLCTVLSLWNTYF</sequence>
<evidence type="ECO:0000313" key="10">
    <source>
        <dbReference type="Proteomes" id="UP001215151"/>
    </source>
</evidence>
<dbReference type="SUPFAM" id="SSF56112">
    <property type="entry name" value="Protein kinase-like (PK-like)"/>
    <property type="match status" value="1"/>
</dbReference>
<evidence type="ECO:0000256" key="5">
    <source>
        <dbReference type="ARBA" id="ARBA00032658"/>
    </source>
</evidence>
<feature type="transmembrane region" description="Helical" evidence="7">
    <location>
        <begin position="673"/>
        <end position="690"/>
    </location>
</feature>
<evidence type="ECO:0000256" key="2">
    <source>
        <dbReference type="ARBA" id="ARBA00022692"/>
    </source>
</evidence>
<feature type="transmembrane region" description="Helical" evidence="7">
    <location>
        <begin position="912"/>
        <end position="935"/>
    </location>
</feature>
<feature type="transmembrane region" description="Helical" evidence="7">
    <location>
        <begin position="760"/>
        <end position="784"/>
    </location>
</feature>
<dbReference type="InterPro" id="IPR011009">
    <property type="entry name" value="Kinase-like_dom_sf"/>
</dbReference>
<evidence type="ECO:0000313" key="9">
    <source>
        <dbReference type="EMBL" id="KAJ8463825.1"/>
    </source>
</evidence>
<evidence type="ECO:0000256" key="6">
    <source>
        <dbReference type="SAM" id="MobiDB-lite"/>
    </source>
</evidence>
<organism evidence="9 10">
    <name type="scientific">Trametes cubensis</name>
    <dbReference type="NCBI Taxonomy" id="1111947"/>
    <lineage>
        <taxon>Eukaryota</taxon>
        <taxon>Fungi</taxon>
        <taxon>Dikarya</taxon>
        <taxon>Basidiomycota</taxon>
        <taxon>Agaricomycotina</taxon>
        <taxon>Agaricomycetes</taxon>
        <taxon>Polyporales</taxon>
        <taxon>Polyporaceae</taxon>
        <taxon>Trametes</taxon>
    </lineage>
</organism>
<name>A0AAD7TKS7_9APHY</name>
<keyword evidence="4 7" id="KW-0472">Membrane</keyword>
<dbReference type="GO" id="GO:0031293">
    <property type="term" value="P:membrane protein intracellular domain proteolysis"/>
    <property type="evidence" value="ECO:0007669"/>
    <property type="project" value="TreeGrafter"/>
</dbReference>
<evidence type="ECO:0000256" key="1">
    <source>
        <dbReference type="ARBA" id="ARBA00004127"/>
    </source>
</evidence>
<keyword evidence="10" id="KW-1185">Reference proteome</keyword>
<dbReference type="AlphaFoldDB" id="A0AAD7TKS7"/>
<feature type="domain" description="Peptidase M50" evidence="8">
    <location>
        <begin position="847"/>
        <end position="1159"/>
    </location>
</feature>
<evidence type="ECO:0000256" key="7">
    <source>
        <dbReference type="SAM" id="Phobius"/>
    </source>
</evidence>
<evidence type="ECO:0000256" key="3">
    <source>
        <dbReference type="ARBA" id="ARBA00022989"/>
    </source>
</evidence>
<feature type="transmembrane region" description="Helical" evidence="7">
    <location>
        <begin position="1198"/>
        <end position="1219"/>
    </location>
</feature>
<gene>
    <name evidence="9" type="ORF">ONZ51_g9995</name>
</gene>